<feature type="domain" description="MEKHLA" evidence="1">
    <location>
        <begin position="12"/>
        <end position="148"/>
    </location>
</feature>
<evidence type="ECO:0000313" key="2">
    <source>
        <dbReference type="EMBL" id="CUH80969.1"/>
    </source>
</evidence>
<accession>A0A0N7M0N6</accession>
<proteinExistence type="predicted"/>
<organism evidence="2 3">
    <name type="scientific">Tritonibacter multivorans</name>
    <dbReference type="NCBI Taxonomy" id="928856"/>
    <lineage>
        <taxon>Bacteria</taxon>
        <taxon>Pseudomonadati</taxon>
        <taxon>Pseudomonadota</taxon>
        <taxon>Alphaproteobacteria</taxon>
        <taxon>Rhodobacterales</taxon>
        <taxon>Paracoccaceae</taxon>
        <taxon>Tritonibacter</taxon>
    </lineage>
</organism>
<protein>
    <submittedName>
        <fullName evidence="2">MEKHLA domain protein</fullName>
    </submittedName>
</protein>
<dbReference type="EMBL" id="CYSD01000041">
    <property type="protein sequence ID" value="CUH80969.1"/>
    <property type="molecule type" value="Genomic_DNA"/>
</dbReference>
<sequence>MEPSIDNGFCADHAALLARSFEAQLGRPLHSDVSGKGLYHAPFVILSHDVSEDPVLTYGNLMAQTLWEMGWDRLTTLPSRLTAEAQHRDQRDAMFQRMREYGCVEDYSGIRISATCKRFEIRNAVIWTLHDEAGEKVGEAAMFADYSFL</sequence>
<dbReference type="Proteomes" id="UP000052022">
    <property type="component" value="Unassembled WGS sequence"/>
</dbReference>
<dbReference type="RefSeq" id="WP_058291175.1">
    <property type="nucleotide sequence ID" value="NZ_CYSD01000041.1"/>
</dbReference>
<name>A0A0N7M0N6_9RHOB</name>
<reference evidence="2 3" key="1">
    <citation type="submission" date="2015-09" db="EMBL/GenBank/DDBJ databases">
        <authorList>
            <consortium name="Swine Surveillance"/>
        </authorList>
    </citation>
    <scope>NUCLEOTIDE SEQUENCE [LARGE SCALE GENOMIC DNA]</scope>
    <source>
        <strain evidence="2 3">CECT 7557</strain>
    </source>
</reference>
<evidence type="ECO:0000259" key="1">
    <source>
        <dbReference type="Pfam" id="PF08670"/>
    </source>
</evidence>
<dbReference type="STRING" id="928856.SAMN04488049_104348"/>
<dbReference type="InterPro" id="IPR013978">
    <property type="entry name" value="MEKHLA"/>
</dbReference>
<dbReference type="Pfam" id="PF08670">
    <property type="entry name" value="MEKHLA"/>
    <property type="match status" value="1"/>
</dbReference>
<keyword evidence="3" id="KW-1185">Reference proteome</keyword>
<evidence type="ECO:0000313" key="3">
    <source>
        <dbReference type="Proteomes" id="UP000052022"/>
    </source>
</evidence>
<dbReference type="AlphaFoldDB" id="A0A0N7M0N6"/>
<gene>
    <name evidence="2" type="ORF">TRM7557_03159</name>
</gene>